<dbReference type="InterPro" id="IPR036935">
    <property type="entry name" value="Ribosomal_bL9_N_sf"/>
</dbReference>
<evidence type="ECO:0000256" key="2">
    <source>
        <dbReference type="ARBA" id="ARBA00022980"/>
    </source>
</evidence>
<dbReference type="AlphaFoldDB" id="A0A165FM55"/>
<evidence type="ECO:0000256" key="1">
    <source>
        <dbReference type="ARBA" id="ARBA00010605"/>
    </source>
</evidence>
<dbReference type="Gene3D" id="3.40.5.10">
    <property type="entry name" value="Ribosomal protein L9, N-terminal domain"/>
    <property type="match status" value="1"/>
</dbReference>
<evidence type="ECO:0000313" key="6">
    <source>
        <dbReference type="Proteomes" id="UP000076632"/>
    </source>
</evidence>
<dbReference type="Pfam" id="PF01281">
    <property type="entry name" value="Ribosomal_L9_N"/>
    <property type="match status" value="1"/>
</dbReference>
<organism evidence="5 6">
    <name type="scientific">Xylona heveae (strain CBS 132557 / TC161)</name>
    <dbReference type="NCBI Taxonomy" id="1328760"/>
    <lineage>
        <taxon>Eukaryota</taxon>
        <taxon>Fungi</taxon>
        <taxon>Dikarya</taxon>
        <taxon>Ascomycota</taxon>
        <taxon>Pezizomycotina</taxon>
        <taxon>Xylonomycetes</taxon>
        <taxon>Xylonales</taxon>
        <taxon>Xylonaceae</taxon>
        <taxon>Xylona</taxon>
    </lineage>
</organism>
<dbReference type="InterPro" id="IPR020070">
    <property type="entry name" value="Ribosomal_bL9_N"/>
</dbReference>
<dbReference type="RefSeq" id="XP_018186698.1">
    <property type="nucleotide sequence ID" value="XM_018332971.1"/>
</dbReference>
<dbReference type="Proteomes" id="UP000076632">
    <property type="component" value="Unassembled WGS sequence"/>
</dbReference>
<dbReference type="SUPFAM" id="SSF55658">
    <property type="entry name" value="L9 N-domain-like"/>
    <property type="match status" value="1"/>
</dbReference>
<dbReference type="OMA" id="RNRWFPA"/>
<dbReference type="EMBL" id="KV407461">
    <property type="protein sequence ID" value="KZF21143.1"/>
    <property type="molecule type" value="Genomic_DNA"/>
</dbReference>
<keyword evidence="2" id="KW-0689">Ribosomal protein</keyword>
<feature type="domain" description="Ribosomal protein L9" evidence="4">
    <location>
        <begin position="49"/>
        <end position="92"/>
    </location>
</feature>
<sequence length="283" mass="31191">MASFLGSLRSTTCASCMKRISRGIESSPNPFVQQIRGKKKLAQQSSSLKVRLLQDVPKYGRRGAIIPVAAGRMRNQWYPNGMAEYVSTIQIRELGLEGAKFERDATFRPDQPEKKTEIWEKKEKKAKKHEQIGVDVPLLSPQRVTEILTTVVPERIEFYRTPIAVPREEKATPKSRSRAVNSAAADLAAASEPAPGQEVVGIHGSVSTADIASSIKALLGGNQETARVVLSAEDIHFVGRRRQQGEGETDRVKELGDFEVEIRLKGAPGVVRRTVSIQPVQVQ</sequence>
<evidence type="ECO:0000259" key="4">
    <source>
        <dbReference type="Pfam" id="PF01281"/>
    </source>
</evidence>
<proteinExistence type="inferred from homology"/>
<evidence type="ECO:0000256" key="3">
    <source>
        <dbReference type="ARBA" id="ARBA00023274"/>
    </source>
</evidence>
<dbReference type="GO" id="GO:0006412">
    <property type="term" value="P:translation"/>
    <property type="evidence" value="ECO:0007669"/>
    <property type="project" value="InterPro"/>
</dbReference>
<dbReference type="GeneID" id="28898108"/>
<keyword evidence="6" id="KW-1185">Reference proteome</keyword>
<name>A0A165FM55_XYLHT</name>
<dbReference type="STRING" id="1328760.A0A165FM55"/>
<dbReference type="InterPro" id="IPR009027">
    <property type="entry name" value="Ribosomal_bL9/RNase_H1_N"/>
</dbReference>
<accession>A0A165FM55</accession>
<dbReference type="GO" id="GO:0003735">
    <property type="term" value="F:structural constituent of ribosome"/>
    <property type="evidence" value="ECO:0007669"/>
    <property type="project" value="InterPro"/>
</dbReference>
<gene>
    <name evidence="5" type="ORF">L228DRAFT_248915</name>
</gene>
<reference evidence="5 6" key="1">
    <citation type="journal article" date="2016" name="Fungal Biol.">
        <title>The genome of Xylona heveae provides a window into fungal endophytism.</title>
        <authorList>
            <person name="Gazis R."/>
            <person name="Kuo A."/>
            <person name="Riley R."/>
            <person name="LaButti K."/>
            <person name="Lipzen A."/>
            <person name="Lin J."/>
            <person name="Amirebrahimi M."/>
            <person name="Hesse C.N."/>
            <person name="Spatafora J.W."/>
            <person name="Henrissat B."/>
            <person name="Hainaut M."/>
            <person name="Grigoriev I.V."/>
            <person name="Hibbett D.S."/>
        </authorList>
    </citation>
    <scope>NUCLEOTIDE SEQUENCE [LARGE SCALE GENOMIC DNA]</scope>
    <source>
        <strain evidence="5 6">TC161</strain>
    </source>
</reference>
<dbReference type="OrthoDB" id="5555409at2759"/>
<comment type="similarity">
    <text evidence="1">Belongs to the bacterial ribosomal protein bL9 family.</text>
</comment>
<evidence type="ECO:0000313" key="5">
    <source>
        <dbReference type="EMBL" id="KZF21143.1"/>
    </source>
</evidence>
<dbReference type="PANTHER" id="PTHR21368">
    <property type="entry name" value="50S RIBOSOMAL PROTEIN L9"/>
    <property type="match status" value="1"/>
</dbReference>
<protein>
    <recommendedName>
        <fullName evidence="4">Ribosomal protein L9 domain-containing protein</fullName>
    </recommendedName>
</protein>
<dbReference type="InParanoid" id="A0A165FM55"/>
<keyword evidence="3" id="KW-0687">Ribonucleoprotein</keyword>
<dbReference type="GO" id="GO:1990904">
    <property type="term" value="C:ribonucleoprotein complex"/>
    <property type="evidence" value="ECO:0007669"/>
    <property type="project" value="UniProtKB-KW"/>
</dbReference>
<dbReference type="InterPro" id="IPR000244">
    <property type="entry name" value="Ribosomal_bL9"/>
</dbReference>
<dbReference type="GO" id="GO:0005840">
    <property type="term" value="C:ribosome"/>
    <property type="evidence" value="ECO:0007669"/>
    <property type="project" value="UniProtKB-KW"/>
</dbReference>